<feature type="non-terminal residue" evidence="2">
    <location>
        <position position="1"/>
    </location>
</feature>
<evidence type="ECO:0000313" key="2">
    <source>
        <dbReference type="EMBL" id="MBW0594053.1"/>
    </source>
</evidence>
<dbReference type="EMBL" id="AVOT02158176">
    <property type="protein sequence ID" value="MBW0594053.1"/>
    <property type="molecule type" value="Genomic_DNA"/>
</dbReference>
<dbReference type="Proteomes" id="UP000765509">
    <property type="component" value="Unassembled WGS sequence"/>
</dbReference>
<evidence type="ECO:0000256" key="1">
    <source>
        <dbReference type="SAM" id="MobiDB-lite"/>
    </source>
</evidence>
<reference evidence="2" key="1">
    <citation type="submission" date="2021-03" db="EMBL/GenBank/DDBJ databases">
        <title>Draft genome sequence of rust myrtle Austropuccinia psidii MF-1, a brazilian biotype.</title>
        <authorList>
            <person name="Quecine M.C."/>
            <person name="Pachon D.M.R."/>
            <person name="Bonatelli M.L."/>
            <person name="Correr F.H."/>
            <person name="Franceschini L.M."/>
            <person name="Leite T.F."/>
            <person name="Margarido G.R.A."/>
            <person name="Almeida C.A."/>
            <person name="Ferrarezi J.A."/>
            <person name="Labate C.A."/>
        </authorList>
    </citation>
    <scope>NUCLEOTIDE SEQUENCE</scope>
    <source>
        <strain evidence="2">MF-1</strain>
    </source>
</reference>
<name>A0A9Q3L679_9BASI</name>
<protein>
    <submittedName>
        <fullName evidence="2">Uncharacterized protein</fullName>
    </submittedName>
</protein>
<sequence length="166" mass="18351">FEDNPTENNKETVERFVEETFLSSPTPFFNKTTKAKKLLFSGPTVQDSEDGAGLSSRIDPSKGKIKGKISSGTEFTQGSAISQKEFPEIPIISETELELSMSNSKRYKSHSEGSNRHIHEPVQEVLHVVQGQGLGDFTTDPPRSDELLAYPEESSQRGGNKRYSNG</sequence>
<keyword evidence="3" id="KW-1185">Reference proteome</keyword>
<feature type="region of interest" description="Disordered" evidence="1">
    <location>
        <begin position="43"/>
        <end position="71"/>
    </location>
</feature>
<comment type="caution">
    <text evidence="2">The sequence shown here is derived from an EMBL/GenBank/DDBJ whole genome shotgun (WGS) entry which is preliminary data.</text>
</comment>
<feature type="region of interest" description="Disordered" evidence="1">
    <location>
        <begin position="100"/>
        <end position="166"/>
    </location>
</feature>
<dbReference type="AlphaFoldDB" id="A0A9Q3L679"/>
<proteinExistence type="predicted"/>
<organism evidence="2 3">
    <name type="scientific">Austropuccinia psidii MF-1</name>
    <dbReference type="NCBI Taxonomy" id="1389203"/>
    <lineage>
        <taxon>Eukaryota</taxon>
        <taxon>Fungi</taxon>
        <taxon>Dikarya</taxon>
        <taxon>Basidiomycota</taxon>
        <taxon>Pucciniomycotina</taxon>
        <taxon>Pucciniomycetes</taxon>
        <taxon>Pucciniales</taxon>
        <taxon>Sphaerophragmiaceae</taxon>
        <taxon>Austropuccinia</taxon>
    </lineage>
</organism>
<accession>A0A9Q3L679</accession>
<feature type="compositionally biased region" description="Polar residues" evidence="1">
    <location>
        <begin position="156"/>
        <end position="166"/>
    </location>
</feature>
<feature type="compositionally biased region" description="Basic and acidic residues" evidence="1">
    <location>
        <begin position="109"/>
        <end position="122"/>
    </location>
</feature>
<evidence type="ECO:0000313" key="3">
    <source>
        <dbReference type="Proteomes" id="UP000765509"/>
    </source>
</evidence>
<gene>
    <name evidence="2" type="ORF">O181_133768</name>
</gene>